<dbReference type="InterPro" id="IPR028082">
    <property type="entry name" value="Peripla_BP_I"/>
</dbReference>
<keyword evidence="2" id="KW-0732">Signal</keyword>
<keyword evidence="4" id="KW-1185">Reference proteome</keyword>
<dbReference type="AlphaFoldDB" id="A0A9X2EMA0"/>
<dbReference type="PROSITE" id="PS51257">
    <property type="entry name" value="PROKAR_LIPOPROTEIN"/>
    <property type="match status" value="1"/>
</dbReference>
<dbReference type="EMBL" id="JALBWM010000013">
    <property type="protein sequence ID" value="MCO1333695.1"/>
    <property type="molecule type" value="Genomic_DNA"/>
</dbReference>
<dbReference type="CDD" id="cd06339">
    <property type="entry name" value="PBP1_YraM_LppC_lipoprotein-like"/>
    <property type="match status" value="1"/>
</dbReference>
<gene>
    <name evidence="3" type="ORF">MO867_05000</name>
</gene>
<name>A0A9X2EMA0_9GAMM</name>
<comment type="caution">
    <text evidence="3">The sequence shown here is derived from an EMBL/GenBank/DDBJ whole genome shotgun (WGS) entry which is preliminary data.</text>
</comment>
<dbReference type="InterPro" id="IPR007443">
    <property type="entry name" value="LpoA"/>
</dbReference>
<reference evidence="3" key="1">
    <citation type="journal article" date="2022" name="Arch. Microbiol.">
        <title>Microbulbifer okhotskensis sp. nov., isolated from a deep bottom sediment of the Okhotsk Sea.</title>
        <authorList>
            <person name="Romanenko L."/>
            <person name="Kurilenko V."/>
            <person name="Otstavnykh N."/>
            <person name="Velansky P."/>
            <person name="Isaeva M."/>
            <person name="Mikhailov V."/>
        </authorList>
    </citation>
    <scope>NUCLEOTIDE SEQUENCE</scope>
    <source>
        <strain evidence="3">OS29</strain>
    </source>
</reference>
<accession>A0A9X2EMA0</accession>
<proteinExistence type="predicted"/>
<dbReference type="SUPFAM" id="SSF53822">
    <property type="entry name" value="Periplasmic binding protein-like I"/>
    <property type="match status" value="1"/>
</dbReference>
<dbReference type="Proteomes" id="UP001139028">
    <property type="component" value="Unassembled WGS sequence"/>
</dbReference>
<dbReference type="PANTHER" id="PTHR38038">
    <property type="entry name" value="PENICILLIN-BINDING PROTEIN ACTIVATOR LPOA"/>
    <property type="match status" value="1"/>
</dbReference>
<organism evidence="3 4">
    <name type="scientific">Microbulbifer okhotskensis</name>
    <dbReference type="NCBI Taxonomy" id="2926617"/>
    <lineage>
        <taxon>Bacteria</taxon>
        <taxon>Pseudomonadati</taxon>
        <taxon>Pseudomonadota</taxon>
        <taxon>Gammaproteobacteria</taxon>
        <taxon>Cellvibrionales</taxon>
        <taxon>Microbulbiferaceae</taxon>
        <taxon>Microbulbifer</taxon>
    </lineage>
</organism>
<evidence type="ECO:0000313" key="3">
    <source>
        <dbReference type="EMBL" id="MCO1333695.1"/>
    </source>
</evidence>
<keyword evidence="1" id="KW-0472">Membrane</keyword>
<dbReference type="RefSeq" id="WP_252465140.1">
    <property type="nucleotide sequence ID" value="NZ_JALBWM010000013.1"/>
</dbReference>
<dbReference type="GO" id="GO:0009252">
    <property type="term" value="P:peptidoglycan biosynthetic process"/>
    <property type="evidence" value="ECO:0007669"/>
    <property type="project" value="TreeGrafter"/>
</dbReference>
<feature type="signal peptide" evidence="2">
    <location>
        <begin position="1"/>
        <end position="31"/>
    </location>
</feature>
<dbReference type="Gene3D" id="3.40.50.2300">
    <property type="match status" value="2"/>
</dbReference>
<feature type="chain" id="PRO_5040822657" evidence="2">
    <location>
        <begin position="32"/>
        <end position="637"/>
    </location>
</feature>
<sequence length="637" mass="70665">MSASSRRTPTVITRMAVAALAVALSACQTPASRPSVYQPTYPANHTASRSDAVRMLRAAEALPAPARDQQRLQAAAILYELGDKETAKEAVDKITPEQLDDILFASFAQVYGSLLAADDDFFEALDLAASPRLQEVWPQLPRTTALPLRNLRADLWGLLGNLDSAIDERREISYIAQSEQAITENNNGFWHLLTQLPSSELKMRATLSTDTQMRAWYQLALLGRDTQSDISSQLIALSRWRERWPAHSANSHPPQALLLLEKLATQRASNIALLLPLSGPLGNAGRAIRDGFMAAHYTALNAGGATPKLLVYDTGAEHPFDEIYQKAVDAGAQVIIGPLDKSKVANLLATEKLPVPTLALNYGDQGRLTNDLVQFGLAIEDEARQIAQHAYRQGKRQAMVLTADNNWGQRGAEAFQAEWQRLGGSVSIRRTFKDNSKFSTLVSDALLIPASHTRKKELQSRLAAKLEFTPRRRDDVDMVFLAAQPQQARQLNPMLTYYYANDLPIYATSHVFGGNINRNRDRDMNGIHFTALPWLFESHQTKQDIEEQASPAPAFARLYALGADAFRLYPRLPMLRQFPEQKVHGLTGALSLSADGRIIREQMWARIDKGVPVPVTTIEPLLPQQEPIELNGKREAF</sequence>
<dbReference type="Pfam" id="PF04348">
    <property type="entry name" value="LppC"/>
    <property type="match status" value="1"/>
</dbReference>
<dbReference type="GO" id="GO:0030234">
    <property type="term" value="F:enzyme regulator activity"/>
    <property type="evidence" value="ECO:0007669"/>
    <property type="project" value="TreeGrafter"/>
</dbReference>
<dbReference type="GO" id="GO:0031241">
    <property type="term" value="C:periplasmic side of cell outer membrane"/>
    <property type="evidence" value="ECO:0007669"/>
    <property type="project" value="TreeGrafter"/>
</dbReference>
<evidence type="ECO:0000256" key="2">
    <source>
        <dbReference type="SAM" id="SignalP"/>
    </source>
</evidence>
<protein>
    <submittedName>
        <fullName evidence="3">Penicillin-binding protein activator</fullName>
    </submittedName>
</protein>
<dbReference type="Gene3D" id="1.25.40.650">
    <property type="match status" value="1"/>
</dbReference>
<dbReference type="PANTHER" id="PTHR38038:SF1">
    <property type="entry name" value="PENICILLIN-BINDING PROTEIN ACTIVATOR LPOA"/>
    <property type="match status" value="1"/>
</dbReference>
<evidence type="ECO:0000256" key="1">
    <source>
        <dbReference type="ARBA" id="ARBA00023136"/>
    </source>
</evidence>
<evidence type="ECO:0000313" key="4">
    <source>
        <dbReference type="Proteomes" id="UP001139028"/>
    </source>
</evidence>